<dbReference type="Gene3D" id="1.20.1440.60">
    <property type="entry name" value="23S rRNA-intervening sequence"/>
    <property type="match status" value="1"/>
</dbReference>
<name>A0ABY4BXT8_9FLAO</name>
<keyword evidence="2" id="KW-1185">Reference proteome</keyword>
<dbReference type="EMBL" id="CP094532">
    <property type="protein sequence ID" value="UOE42491.1"/>
    <property type="molecule type" value="Genomic_DNA"/>
</dbReference>
<protein>
    <submittedName>
        <fullName evidence="1">Four helix bundle protein</fullName>
    </submittedName>
</protein>
<proteinExistence type="predicted"/>
<dbReference type="SUPFAM" id="SSF158446">
    <property type="entry name" value="IVS-encoded protein-like"/>
    <property type="match status" value="1"/>
</dbReference>
<dbReference type="Proteomes" id="UP000831460">
    <property type="component" value="Chromosome"/>
</dbReference>
<dbReference type="InterPro" id="IPR036583">
    <property type="entry name" value="23S_rRNA_IVS_sf"/>
</dbReference>
<organism evidence="1 2">
    <name type="scientific">Chryseobacterium suipulveris</name>
    <dbReference type="NCBI Taxonomy" id="2929800"/>
    <lineage>
        <taxon>Bacteria</taxon>
        <taxon>Pseudomonadati</taxon>
        <taxon>Bacteroidota</taxon>
        <taxon>Flavobacteriia</taxon>
        <taxon>Flavobacteriales</taxon>
        <taxon>Weeksellaceae</taxon>
        <taxon>Chryseobacterium group</taxon>
        <taxon>Chryseobacterium</taxon>
    </lineage>
</organism>
<reference evidence="1 2" key="1">
    <citation type="submission" date="2022-03" db="EMBL/GenBank/DDBJ databases">
        <title>Chryseobacterium sp. isolated from particulate matters in swine house.</title>
        <authorList>
            <person name="Won M."/>
            <person name="Kim S.-J."/>
            <person name="Kwon S.-W."/>
        </authorList>
    </citation>
    <scope>NUCLEOTIDE SEQUENCE [LARGE SCALE GENOMIC DNA]</scope>
    <source>
        <strain evidence="1 2">SC2-2</strain>
    </source>
</reference>
<evidence type="ECO:0000313" key="1">
    <source>
        <dbReference type="EMBL" id="UOE42491.1"/>
    </source>
</evidence>
<dbReference type="InterPro" id="IPR012657">
    <property type="entry name" value="23S_rRNA-intervening_sequence"/>
</dbReference>
<dbReference type="NCBIfam" id="TIGR02436">
    <property type="entry name" value="four helix bundle protein"/>
    <property type="match status" value="1"/>
</dbReference>
<evidence type="ECO:0000313" key="2">
    <source>
        <dbReference type="Proteomes" id="UP000831460"/>
    </source>
</evidence>
<gene>
    <name evidence="1" type="ORF">MTP09_00405</name>
</gene>
<accession>A0ABY4BXT8</accession>
<sequence length="73" mass="8981">MEGYGRRMYKQDFLRFLRMSHSSCDETSNHIKKIMRVYPDLETARFDELNEKYISLSVQIHNFIEYVKNNWRT</sequence>